<dbReference type="GO" id="GO:0003677">
    <property type="term" value="F:DNA binding"/>
    <property type="evidence" value="ECO:0007669"/>
    <property type="project" value="UniProtKB-KW"/>
</dbReference>
<evidence type="ECO:0000256" key="1">
    <source>
        <dbReference type="ARBA" id="ARBA00023015"/>
    </source>
</evidence>
<dbReference type="Pfam" id="PF13392">
    <property type="entry name" value="HNH_3"/>
    <property type="match status" value="1"/>
</dbReference>
<dbReference type="GeneID" id="89520115"/>
<dbReference type="AlphaFoldDB" id="A0A3Z0MS52"/>
<proteinExistence type="predicted"/>
<reference evidence="5" key="1">
    <citation type="submission" date="2018-06" db="EMBL/GenBank/DDBJ databases">
        <authorList>
            <person name="Ashton P.M."/>
            <person name="Dallman T."/>
            <person name="Nair S."/>
            <person name="De Pinna E."/>
            <person name="Peters T."/>
            <person name="Grant K."/>
        </authorList>
    </citation>
    <scope>NUCLEOTIDE SEQUENCE</scope>
    <source>
        <strain evidence="5">427582</strain>
    </source>
</reference>
<dbReference type="RefSeq" id="WP_000658765.1">
    <property type="nucleotide sequence ID" value="NZ_NQWJ01000004.1"/>
</dbReference>
<accession>A0A3Z0MS52</accession>
<evidence type="ECO:0000256" key="3">
    <source>
        <dbReference type="ARBA" id="ARBA00023163"/>
    </source>
</evidence>
<dbReference type="InterPro" id="IPR036955">
    <property type="entry name" value="AP2/ERF_dom_sf"/>
</dbReference>
<dbReference type="InterPro" id="IPR003615">
    <property type="entry name" value="HNH_nuc"/>
</dbReference>
<sequence length="170" mass="19704">MKEIKLTPEMVLSVVDYNPSSGDFHWRWRQGRERTTLTWNSRFAFKKCSSINSDGYLMIMINGKAYPAHRLAWLIVYGTMPDGFIDHINRVRTDNRISNLRLVTHSENMQNRKIQKNNKSGYRGVSWDAKYGKWRARINASGKCINLGYHDTAELAAAAFEAARMKYHTV</sequence>
<keyword evidence="3" id="KW-0804">Transcription</keyword>
<dbReference type="InterPro" id="IPR044925">
    <property type="entry name" value="His-Me_finger_sf"/>
</dbReference>
<keyword evidence="5" id="KW-0540">Nuclease</keyword>
<dbReference type="InterPro" id="IPR016177">
    <property type="entry name" value="DNA-bd_dom_sf"/>
</dbReference>
<dbReference type="PROSITE" id="PS51032">
    <property type="entry name" value="AP2_ERF"/>
    <property type="match status" value="1"/>
</dbReference>
<keyword evidence="2" id="KW-0238">DNA-binding</keyword>
<evidence type="ECO:0000256" key="2">
    <source>
        <dbReference type="ARBA" id="ARBA00023125"/>
    </source>
</evidence>
<dbReference type="SUPFAM" id="SSF54060">
    <property type="entry name" value="His-Me finger endonucleases"/>
    <property type="match status" value="1"/>
</dbReference>
<dbReference type="Pfam" id="PF00847">
    <property type="entry name" value="AP2"/>
    <property type="match status" value="1"/>
</dbReference>
<gene>
    <name evidence="5" type="ORF">DNZ98_14665</name>
</gene>
<organism evidence="5">
    <name type="scientific">Salmonella hadar</name>
    <dbReference type="NCBI Taxonomy" id="149385"/>
    <lineage>
        <taxon>Bacteria</taxon>
        <taxon>Pseudomonadati</taxon>
        <taxon>Pseudomonadota</taxon>
        <taxon>Gammaproteobacteria</taxon>
        <taxon>Enterobacterales</taxon>
        <taxon>Enterobacteriaceae</taxon>
        <taxon>Salmonella</taxon>
    </lineage>
</organism>
<evidence type="ECO:0000259" key="4">
    <source>
        <dbReference type="PROSITE" id="PS51032"/>
    </source>
</evidence>
<dbReference type="EMBL" id="AAHEKO010000037">
    <property type="protein sequence ID" value="EBV1618062.1"/>
    <property type="molecule type" value="Genomic_DNA"/>
</dbReference>
<keyword evidence="5" id="KW-0378">Hydrolase</keyword>
<keyword evidence="5" id="KW-0255">Endonuclease</keyword>
<comment type="caution">
    <text evidence="5">The sequence shown here is derived from an EMBL/GenBank/DDBJ whole genome shotgun (WGS) entry which is preliminary data.</text>
</comment>
<dbReference type="Gene3D" id="3.30.730.10">
    <property type="entry name" value="AP2/ERF domain"/>
    <property type="match status" value="1"/>
</dbReference>
<dbReference type="InterPro" id="IPR001471">
    <property type="entry name" value="AP2/ERF_dom"/>
</dbReference>
<dbReference type="SUPFAM" id="SSF54171">
    <property type="entry name" value="DNA-binding domain"/>
    <property type="match status" value="1"/>
</dbReference>
<dbReference type="GO" id="GO:0004519">
    <property type="term" value="F:endonuclease activity"/>
    <property type="evidence" value="ECO:0007669"/>
    <property type="project" value="UniProtKB-KW"/>
</dbReference>
<evidence type="ECO:0000313" key="5">
    <source>
        <dbReference type="EMBL" id="EBV1618062.1"/>
    </source>
</evidence>
<keyword evidence="1" id="KW-0805">Transcription regulation</keyword>
<feature type="domain" description="AP2/ERF" evidence="4">
    <location>
        <begin position="121"/>
        <end position="170"/>
    </location>
</feature>
<protein>
    <submittedName>
        <fullName evidence="5">HNH endonuclease</fullName>
    </submittedName>
</protein>
<name>A0A3Z0MS52_SALHA</name>
<dbReference type="GO" id="GO:0003700">
    <property type="term" value="F:DNA-binding transcription factor activity"/>
    <property type="evidence" value="ECO:0007669"/>
    <property type="project" value="InterPro"/>
</dbReference>
<dbReference type="Gene3D" id="3.90.75.20">
    <property type="match status" value="1"/>
</dbReference>